<proteinExistence type="inferred from homology"/>
<keyword evidence="7" id="KW-0238">DNA-binding</keyword>
<dbReference type="InterPro" id="IPR050536">
    <property type="entry name" value="DtxR_MntR_Metal-Reg"/>
</dbReference>
<dbReference type="SUPFAM" id="SSF46785">
    <property type="entry name" value="Winged helix' DNA-binding domain"/>
    <property type="match status" value="1"/>
</dbReference>
<dbReference type="GO" id="GO:0003700">
    <property type="term" value="F:DNA-binding transcription factor activity"/>
    <property type="evidence" value="ECO:0007669"/>
    <property type="project" value="InterPro"/>
</dbReference>
<dbReference type="InterPro" id="IPR022689">
    <property type="entry name" value="Iron_dep_repressor"/>
</dbReference>
<dbReference type="GO" id="GO:0003677">
    <property type="term" value="F:DNA binding"/>
    <property type="evidence" value="ECO:0007669"/>
    <property type="project" value="UniProtKB-KW"/>
</dbReference>
<dbReference type="Pfam" id="PF01325">
    <property type="entry name" value="Fe_dep_repress"/>
    <property type="match status" value="1"/>
</dbReference>
<keyword evidence="10" id="KW-0464">Manganese</keyword>
<evidence type="ECO:0000256" key="3">
    <source>
        <dbReference type="ARBA" id="ARBA00011738"/>
    </source>
</evidence>
<dbReference type="Pfam" id="PF02742">
    <property type="entry name" value="Fe_dep_repr_C"/>
    <property type="match status" value="1"/>
</dbReference>
<accession>A0A075HHA4</accession>
<comment type="similarity">
    <text evidence="2">Belongs to the DtxR/MntR family.</text>
</comment>
<dbReference type="GO" id="GO:0005737">
    <property type="term" value="C:cytoplasm"/>
    <property type="evidence" value="ECO:0007669"/>
    <property type="project" value="UniProtKB-SubCell"/>
</dbReference>
<dbReference type="InterPro" id="IPR001367">
    <property type="entry name" value="Fe_dep_repressor"/>
</dbReference>
<evidence type="ECO:0000256" key="10">
    <source>
        <dbReference type="ARBA" id="ARBA00023211"/>
    </source>
</evidence>
<evidence type="ECO:0000256" key="9">
    <source>
        <dbReference type="ARBA" id="ARBA00023163"/>
    </source>
</evidence>
<keyword evidence="6" id="KW-0805">Transcription regulation</keyword>
<comment type="subcellular location">
    <subcellularLocation>
        <location evidence="1">Cytoplasm</location>
    </subcellularLocation>
</comment>
<evidence type="ECO:0000256" key="8">
    <source>
        <dbReference type="ARBA" id="ARBA00023159"/>
    </source>
</evidence>
<dbReference type="GO" id="GO:0046914">
    <property type="term" value="F:transition metal ion binding"/>
    <property type="evidence" value="ECO:0007669"/>
    <property type="project" value="InterPro"/>
</dbReference>
<keyword evidence="5" id="KW-0678">Repressor</keyword>
<organism evidence="13">
    <name type="scientific">uncultured marine group II/III euryarchaeote KM3_64_C08</name>
    <dbReference type="NCBI Taxonomy" id="1456479"/>
    <lineage>
        <taxon>Archaea</taxon>
        <taxon>Methanobacteriati</taxon>
        <taxon>Methanobacteriota</taxon>
        <taxon>environmental samples</taxon>
    </lineage>
</organism>
<reference evidence="13" key="1">
    <citation type="journal article" date="2014" name="Genome Biol. Evol.">
        <title>Pangenome evidence for extensive interdomain horizontal transfer affecting lineage core and shell genes in uncultured planktonic thaumarchaeota and euryarchaeota.</title>
        <authorList>
            <person name="Deschamps P."/>
            <person name="Zivanovic Y."/>
            <person name="Moreira D."/>
            <person name="Rodriguez-Valera F."/>
            <person name="Lopez-Garcia P."/>
        </authorList>
    </citation>
    <scope>NUCLEOTIDE SEQUENCE</scope>
</reference>
<dbReference type="AlphaFoldDB" id="A0A075HHA4"/>
<evidence type="ECO:0000313" key="13">
    <source>
        <dbReference type="EMBL" id="AIF13827.1"/>
    </source>
</evidence>
<protein>
    <recommendedName>
        <fullName evidence="11">Manganese transport regulator</fullName>
    </recommendedName>
</protein>
<dbReference type="PANTHER" id="PTHR33238:SF11">
    <property type="entry name" value="TRANSCRIPTIONAL REGULATOR MNTR"/>
    <property type="match status" value="1"/>
</dbReference>
<evidence type="ECO:0000256" key="5">
    <source>
        <dbReference type="ARBA" id="ARBA00022491"/>
    </source>
</evidence>
<dbReference type="InterPro" id="IPR036421">
    <property type="entry name" value="Fe_dep_repressor_sf"/>
</dbReference>
<dbReference type="PROSITE" id="PS50944">
    <property type="entry name" value="HTH_DTXR"/>
    <property type="match status" value="1"/>
</dbReference>
<dbReference type="SMART" id="SM00529">
    <property type="entry name" value="HTH_DTXR"/>
    <property type="match status" value="1"/>
</dbReference>
<dbReference type="InterPro" id="IPR036388">
    <property type="entry name" value="WH-like_DNA-bd_sf"/>
</dbReference>
<gene>
    <name evidence="13" type="primary">troR</name>
</gene>
<name>A0A075HHA4_9EURY</name>
<dbReference type="EMBL" id="KF900985">
    <property type="protein sequence ID" value="AIF13827.1"/>
    <property type="molecule type" value="Genomic_DNA"/>
</dbReference>
<dbReference type="GO" id="GO:0046983">
    <property type="term" value="F:protein dimerization activity"/>
    <property type="evidence" value="ECO:0007669"/>
    <property type="project" value="InterPro"/>
</dbReference>
<dbReference type="InterPro" id="IPR036390">
    <property type="entry name" value="WH_DNA-bd_sf"/>
</dbReference>
<dbReference type="PANTHER" id="PTHR33238">
    <property type="entry name" value="IRON (METAL) DEPENDENT REPRESSOR, DTXR FAMILY"/>
    <property type="match status" value="1"/>
</dbReference>
<evidence type="ECO:0000256" key="1">
    <source>
        <dbReference type="ARBA" id="ARBA00004496"/>
    </source>
</evidence>
<evidence type="ECO:0000259" key="12">
    <source>
        <dbReference type="PROSITE" id="PS50944"/>
    </source>
</evidence>
<comment type="subunit">
    <text evidence="3">Homodimer.</text>
</comment>
<dbReference type="Gene3D" id="1.10.10.10">
    <property type="entry name" value="Winged helix-like DNA-binding domain superfamily/Winged helix DNA-binding domain"/>
    <property type="match status" value="1"/>
</dbReference>
<evidence type="ECO:0000256" key="7">
    <source>
        <dbReference type="ARBA" id="ARBA00023125"/>
    </source>
</evidence>
<evidence type="ECO:0000256" key="4">
    <source>
        <dbReference type="ARBA" id="ARBA00022490"/>
    </source>
</evidence>
<keyword evidence="4" id="KW-0963">Cytoplasm</keyword>
<evidence type="ECO:0000256" key="2">
    <source>
        <dbReference type="ARBA" id="ARBA00007871"/>
    </source>
</evidence>
<keyword evidence="8" id="KW-0010">Activator</keyword>
<keyword evidence="9" id="KW-0804">Transcription</keyword>
<evidence type="ECO:0000256" key="6">
    <source>
        <dbReference type="ARBA" id="ARBA00023015"/>
    </source>
</evidence>
<dbReference type="SUPFAM" id="SSF47979">
    <property type="entry name" value="Iron-dependent repressor protein, dimerization domain"/>
    <property type="match status" value="1"/>
</dbReference>
<dbReference type="InterPro" id="IPR022687">
    <property type="entry name" value="HTH_DTXR"/>
</dbReference>
<evidence type="ECO:0000256" key="11">
    <source>
        <dbReference type="ARBA" id="ARBA00032593"/>
    </source>
</evidence>
<sequence>MYMKTLYGLADGNSGEPIRTSQVAEAMDVSAASASEMLKRLGGKGLLDHEPYKGVHLTEEGLALAARVKRREGLMEVFLVQMLDFDGDVHDAACRLEHALTDELELAIDRLLDYPEATPSGEPIPQVRRDIDADLSHLLLPLKALPEGVLATVEMLVLDGVERRTLSEQGLHAGAEIRRVQDVFEVAGIEVQISDSLQARILARTC</sequence>
<feature type="domain" description="HTH dtxR-type" evidence="12">
    <location>
        <begin position="1"/>
        <end position="58"/>
    </location>
</feature>